<evidence type="ECO:0008006" key="3">
    <source>
        <dbReference type="Google" id="ProtNLM"/>
    </source>
</evidence>
<dbReference type="SUPFAM" id="SSF88697">
    <property type="entry name" value="PUA domain-like"/>
    <property type="match status" value="1"/>
</dbReference>
<gene>
    <name evidence="1" type="ORF">MPRF_15460</name>
</gene>
<organism evidence="1 2">
    <name type="scientific">Mycolicibacterium parafortuitum</name>
    <name type="common">Mycobacterium parafortuitum</name>
    <dbReference type="NCBI Taxonomy" id="39692"/>
    <lineage>
        <taxon>Bacteria</taxon>
        <taxon>Bacillati</taxon>
        <taxon>Actinomycetota</taxon>
        <taxon>Actinomycetes</taxon>
        <taxon>Mycobacteriales</taxon>
        <taxon>Mycobacteriaceae</taxon>
        <taxon>Mycolicibacterium</taxon>
    </lineage>
</organism>
<name>A0A7I7TZP1_MYCPF</name>
<dbReference type="EMBL" id="AP022598">
    <property type="protein sequence ID" value="BBY74647.1"/>
    <property type="molecule type" value="Genomic_DNA"/>
</dbReference>
<evidence type="ECO:0000313" key="1">
    <source>
        <dbReference type="EMBL" id="BBY74647.1"/>
    </source>
</evidence>
<dbReference type="AlphaFoldDB" id="A0A7I7TZP1"/>
<reference evidence="1 2" key="1">
    <citation type="journal article" date="2019" name="Emerg. Microbes Infect.">
        <title>Comprehensive subspecies identification of 175 nontuberculous mycobacteria species based on 7547 genomic profiles.</title>
        <authorList>
            <person name="Matsumoto Y."/>
            <person name="Kinjo T."/>
            <person name="Motooka D."/>
            <person name="Nabeya D."/>
            <person name="Jung N."/>
            <person name="Uechi K."/>
            <person name="Horii T."/>
            <person name="Iida T."/>
            <person name="Fujita J."/>
            <person name="Nakamura S."/>
        </authorList>
    </citation>
    <scope>NUCLEOTIDE SEQUENCE [LARGE SCALE GENOMIC DNA]</scope>
    <source>
        <strain evidence="1 2">JCM 6367</strain>
    </source>
</reference>
<sequence>MAAPGNAPQVTPGRAVTPETLGAWVIKCNARRTAVDPMLTAGTATSRWCIAGNYRAQLIRPGQRVLLWVAAHPQRGFWGAGQITGRPSAGDGRLSVPELSAVDGLRAMEVFRSPQQANPSWVSRTELTVLDPLLARLNIRTAGTAVEYRDRRAELETK</sequence>
<evidence type="ECO:0000313" key="2">
    <source>
        <dbReference type="Proteomes" id="UP000466554"/>
    </source>
</evidence>
<proteinExistence type="predicted"/>
<accession>A0A7I7TZP1</accession>
<dbReference type="InterPro" id="IPR015947">
    <property type="entry name" value="PUA-like_sf"/>
</dbReference>
<protein>
    <recommendedName>
        <fullName evidence="3">EVE domain-containing protein</fullName>
    </recommendedName>
</protein>
<dbReference type="Proteomes" id="UP000466554">
    <property type="component" value="Chromosome"/>
</dbReference>